<dbReference type="OrthoDB" id="6695364at2"/>
<proteinExistence type="predicted"/>
<keyword evidence="2" id="KW-1185">Reference proteome</keyword>
<dbReference type="RefSeq" id="WP_072327025.1">
    <property type="nucleotide sequence ID" value="NZ_FPJW01000011.1"/>
</dbReference>
<dbReference type="AlphaFoldDB" id="A0A1K1ZI17"/>
<dbReference type="Proteomes" id="UP000182350">
    <property type="component" value="Unassembled WGS sequence"/>
</dbReference>
<name>A0A1K1ZI17_9GAMM</name>
<evidence type="ECO:0000313" key="1">
    <source>
        <dbReference type="EMBL" id="SFX73752.1"/>
    </source>
</evidence>
<organism evidence="1 2">
    <name type="scientific">Marinospirillum alkaliphilum DSM 21637</name>
    <dbReference type="NCBI Taxonomy" id="1122209"/>
    <lineage>
        <taxon>Bacteria</taxon>
        <taxon>Pseudomonadati</taxon>
        <taxon>Pseudomonadota</taxon>
        <taxon>Gammaproteobacteria</taxon>
        <taxon>Oceanospirillales</taxon>
        <taxon>Oceanospirillaceae</taxon>
        <taxon>Marinospirillum</taxon>
    </lineage>
</organism>
<evidence type="ECO:0008006" key="3">
    <source>
        <dbReference type="Google" id="ProtNLM"/>
    </source>
</evidence>
<dbReference type="EMBL" id="FPJW01000011">
    <property type="protein sequence ID" value="SFX73752.1"/>
    <property type="molecule type" value="Genomic_DNA"/>
</dbReference>
<sequence length="61" mass="6897">MSRRKKRTSDLGFHNLVAKFMPVGHAGEHPDRKKQAKAGYRKVKHKGRAFHDGQALFLLAA</sequence>
<gene>
    <name evidence="1" type="ORF">SAMN02745752_02718</name>
</gene>
<protein>
    <recommendedName>
        <fullName evidence="3">Alternative ribosome-rescue factor</fullName>
    </recommendedName>
</protein>
<reference evidence="1 2" key="1">
    <citation type="submission" date="2016-11" db="EMBL/GenBank/DDBJ databases">
        <authorList>
            <person name="Jaros S."/>
            <person name="Januszkiewicz K."/>
            <person name="Wedrychowicz H."/>
        </authorList>
    </citation>
    <scope>NUCLEOTIDE SEQUENCE [LARGE SCALE GENOMIC DNA]</scope>
    <source>
        <strain evidence="1 2">DSM 21637</strain>
    </source>
</reference>
<evidence type="ECO:0000313" key="2">
    <source>
        <dbReference type="Proteomes" id="UP000182350"/>
    </source>
</evidence>
<accession>A0A1K1ZI17</accession>